<evidence type="ECO:0000313" key="4">
    <source>
        <dbReference type="Proteomes" id="UP001499882"/>
    </source>
</evidence>
<dbReference type="InterPro" id="IPR029058">
    <property type="entry name" value="AB_hydrolase_fold"/>
</dbReference>
<accession>A0ABP8ZH13</accession>
<evidence type="ECO:0000313" key="3">
    <source>
        <dbReference type="EMBL" id="GAA4756553.1"/>
    </source>
</evidence>
<dbReference type="Gene3D" id="3.40.50.1820">
    <property type="entry name" value="alpha/beta hydrolase"/>
    <property type="match status" value="1"/>
</dbReference>
<dbReference type="PANTHER" id="PTHR48081">
    <property type="entry name" value="AB HYDROLASE SUPERFAMILY PROTEIN C4A8.06C"/>
    <property type="match status" value="1"/>
</dbReference>
<evidence type="ECO:0000259" key="2">
    <source>
        <dbReference type="Pfam" id="PF20434"/>
    </source>
</evidence>
<organism evidence="3 4">
    <name type="scientific">Nocardioides endophyticus</name>
    <dbReference type="NCBI Taxonomy" id="1353775"/>
    <lineage>
        <taxon>Bacteria</taxon>
        <taxon>Bacillati</taxon>
        <taxon>Actinomycetota</taxon>
        <taxon>Actinomycetes</taxon>
        <taxon>Propionibacteriales</taxon>
        <taxon>Nocardioidaceae</taxon>
        <taxon>Nocardioides</taxon>
    </lineage>
</organism>
<dbReference type="Pfam" id="PF20434">
    <property type="entry name" value="BD-FAE"/>
    <property type="match status" value="1"/>
</dbReference>
<dbReference type="EMBL" id="BAABKN010000032">
    <property type="protein sequence ID" value="GAA4756553.1"/>
    <property type="molecule type" value="Genomic_DNA"/>
</dbReference>
<dbReference type="RefSeq" id="WP_345529604.1">
    <property type="nucleotide sequence ID" value="NZ_BAABKN010000032.1"/>
</dbReference>
<reference evidence="4" key="1">
    <citation type="journal article" date="2019" name="Int. J. Syst. Evol. Microbiol.">
        <title>The Global Catalogue of Microorganisms (GCM) 10K type strain sequencing project: providing services to taxonomists for standard genome sequencing and annotation.</title>
        <authorList>
            <consortium name="The Broad Institute Genomics Platform"/>
            <consortium name="The Broad Institute Genome Sequencing Center for Infectious Disease"/>
            <person name="Wu L."/>
            <person name="Ma J."/>
        </authorList>
    </citation>
    <scope>NUCLEOTIDE SEQUENCE [LARGE SCALE GENOMIC DNA]</scope>
    <source>
        <strain evidence="4">JCM 18532</strain>
    </source>
</reference>
<gene>
    <name evidence="3" type="ORF">GCM10023350_47700</name>
</gene>
<name>A0ABP8ZH13_9ACTN</name>
<proteinExistence type="predicted"/>
<keyword evidence="1 3" id="KW-0378">Hydrolase</keyword>
<feature type="domain" description="BD-FAE-like" evidence="2">
    <location>
        <begin position="53"/>
        <end position="209"/>
    </location>
</feature>
<dbReference type="SUPFAM" id="SSF53474">
    <property type="entry name" value="alpha/beta-Hydrolases"/>
    <property type="match status" value="1"/>
</dbReference>
<dbReference type="InterPro" id="IPR050300">
    <property type="entry name" value="GDXG_lipolytic_enzyme"/>
</dbReference>
<comment type="caution">
    <text evidence="3">The sequence shown here is derived from an EMBL/GenBank/DDBJ whole genome shotgun (WGS) entry which is preliminary data.</text>
</comment>
<sequence>MRRRTLLMLPALGGLAALTGCGDEEVRPVTRTIAYGDDPEQYGELTLPVGDPRGVVVLVHGGFWKPEYGVEYATPMVPSLVAAGWAVWAIEYRRTGAADTLADVRAAIDACPVEADVVVGVGHSAGGHLVTWAAGHGGLTHVVSQAGVLDLTAAYDEGLGGGAVEAFLGHPPGPADADVDPIRQVPLGVPVWCVHGTSDQFVPIEQSRSYVAAARKGGGTVELVEVEGDHFVVIDPDSDAWATTLAHLETLT</sequence>
<dbReference type="PROSITE" id="PS51257">
    <property type="entry name" value="PROKAR_LIPOPROTEIN"/>
    <property type="match status" value="1"/>
</dbReference>
<dbReference type="InterPro" id="IPR049492">
    <property type="entry name" value="BD-FAE-like_dom"/>
</dbReference>
<evidence type="ECO:0000256" key="1">
    <source>
        <dbReference type="ARBA" id="ARBA00022801"/>
    </source>
</evidence>
<keyword evidence="4" id="KW-1185">Reference proteome</keyword>
<dbReference type="GO" id="GO:0016787">
    <property type="term" value="F:hydrolase activity"/>
    <property type="evidence" value="ECO:0007669"/>
    <property type="project" value="UniProtKB-KW"/>
</dbReference>
<protein>
    <submittedName>
        <fullName evidence="3">Alpha/beta hydrolase</fullName>
    </submittedName>
</protein>
<dbReference type="Proteomes" id="UP001499882">
    <property type="component" value="Unassembled WGS sequence"/>
</dbReference>